<dbReference type="InParanoid" id="A0A0C3ENU1"/>
<proteinExistence type="predicted"/>
<organism evidence="2 3">
    <name type="scientific">Scleroderma citrinum Foug A</name>
    <dbReference type="NCBI Taxonomy" id="1036808"/>
    <lineage>
        <taxon>Eukaryota</taxon>
        <taxon>Fungi</taxon>
        <taxon>Dikarya</taxon>
        <taxon>Basidiomycota</taxon>
        <taxon>Agaricomycotina</taxon>
        <taxon>Agaricomycetes</taxon>
        <taxon>Agaricomycetidae</taxon>
        <taxon>Boletales</taxon>
        <taxon>Sclerodermatineae</taxon>
        <taxon>Sclerodermataceae</taxon>
        <taxon>Scleroderma</taxon>
    </lineage>
</organism>
<gene>
    <name evidence="2" type="ORF">SCLCIDRAFT_1207967</name>
</gene>
<dbReference type="HOGENOM" id="CLU_2499193_0_0_1"/>
<evidence type="ECO:0000313" key="3">
    <source>
        <dbReference type="Proteomes" id="UP000053989"/>
    </source>
</evidence>
<reference evidence="3" key="2">
    <citation type="submission" date="2015-01" db="EMBL/GenBank/DDBJ databases">
        <title>Evolutionary Origins and Diversification of the Mycorrhizal Mutualists.</title>
        <authorList>
            <consortium name="DOE Joint Genome Institute"/>
            <consortium name="Mycorrhizal Genomics Consortium"/>
            <person name="Kohler A."/>
            <person name="Kuo A."/>
            <person name="Nagy L.G."/>
            <person name="Floudas D."/>
            <person name="Copeland A."/>
            <person name="Barry K.W."/>
            <person name="Cichocki N."/>
            <person name="Veneault-Fourrey C."/>
            <person name="LaButti K."/>
            <person name="Lindquist E.A."/>
            <person name="Lipzen A."/>
            <person name="Lundell T."/>
            <person name="Morin E."/>
            <person name="Murat C."/>
            <person name="Riley R."/>
            <person name="Ohm R."/>
            <person name="Sun H."/>
            <person name="Tunlid A."/>
            <person name="Henrissat B."/>
            <person name="Grigoriev I.V."/>
            <person name="Hibbett D.S."/>
            <person name="Martin F."/>
        </authorList>
    </citation>
    <scope>NUCLEOTIDE SEQUENCE [LARGE SCALE GENOMIC DNA]</scope>
    <source>
        <strain evidence="3">Foug A</strain>
    </source>
</reference>
<dbReference type="Proteomes" id="UP000053989">
    <property type="component" value="Unassembled WGS sequence"/>
</dbReference>
<name>A0A0C3ENU1_9AGAM</name>
<sequence>MNNVNYPKGTSGRRWDRNTKAGGASLDYYSIAVPRRYYSGDASTRCRAYLEASARTQARHDGLNGTTAITGYAEGSSVGLMMPRIS</sequence>
<evidence type="ECO:0000313" key="2">
    <source>
        <dbReference type="EMBL" id="KIM69521.1"/>
    </source>
</evidence>
<dbReference type="AlphaFoldDB" id="A0A0C3ENU1"/>
<dbReference type="EMBL" id="KN822006">
    <property type="protein sequence ID" value="KIM69521.1"/>
    <property type="molecule type" value="Genomic_DNA"/>
</dbReference>
<protein>
    <submittedName>
        <fullName evidence="2">Uncharacterized protein</fullName>
    </submittedName>
</protein>
<accession>A0A0C3ENU1</accession>
<reference evidence="2 3" key="1">
    <citation type="submission" date="2014-04" db="EMBL/GenBank/DDBJ databases">
        <authorList>
            <consortium name="DOE Joint Genome Institute"/>
            <person name="Kuo A."/>
            <person name="Kohler A."/>
            <person name="Nagy L.G."/>
            <person name="Floudas D."/>
            <person name="Copeland A."/>
            <person name="Barry K.W."/>
            <person name="Cichocki N."/>
            <person name="Veneault-Fourrey C."/>
            <person name="LaButti K."/>
            <person name="Lindquist E.A."/>
            <person name="Lipzen A."/>
            <person name="Lundell T."/>
            <person name="Morin E."/>
            <person name="Murat C."/>
            <person name="Sun H."/>
            <person name="Tunlid A."/>
            <person name="Henrissat B."/>
            <person name="Grigoriev I.V."/>
            <person name="Hibbett D.S."/>
            <person name="Martin F."/>
            <person name="Nordberg H.P."/>
            <person name="Cantor M.N."/>
            <person name="Hua S.X."/>
        </authorList>
    </citation>
    <scope>NUCLEOTIDE SEQUENCE [LARGE SCALE GENOMIC DNA]</scope>
    <source>
        <strain evidence="2 3">Foug A</strain>
    </source>
</reference>
<keyword evidence="3" id="KW-1185">Reference proteome</keyword>
<feature type="region of interest" description="Disordered" evidence="1">
    <location>
        <begin position="1"/>
        <end position="21"/>
    </location>
</feature>
<evidence type="ECO:0000256" key="1">
    <source>
        <dbReference type="SAM" id="MobiDB-lite"/>
    </source>
</evidence>